<sequence>MSKLSIIPLADRVLIEPLEGKYKEGKTASGIVIPDTAEKERPEQGKVIATGPGKRGDDGKVIPMGIKKGQTVFFTKYGPSEIKVDGKEYLIAREEDILAIVE</sequence>
<keyword evidence="3" id="KW-0963">Cytoplasm</keyword>
<dbReference type="SUPFAM" id="SSF50129">
    <property type="entry name" value="GroES-like"/>
    <property type="match status" value="1"/>
</dbReference>
<evidence type="ECO:0000256" key="4">
    <source>
        <dbReference type="RuleBase" id="RU000535"/>
    </source>
</evidence>
<dbReference type="STRING" id="1802117.A3J54_01720"/>
<dbReference type="PANTHER" id="PTHR10772:SF58">
    <property type="entry name" value="CO-CHAPERONIN GROES"/>
    <property type="match status" value="1"/>
</dbReference>
<dbReference type="NCBIfam" id="NF001531">
    <property type="entry name" value="PRK00364.2-2"/>
    <property type="match status" value="1"/>
</dbReference>
<comment type="function">
    <text evidence="3 4">Together with the chaperonin GroEL, plays an essential role in assisting protein folding. The GroEL-GroES system forms a nano-cage that allows encapsulation of the non-native substrate proteins and provides a physical environment optimized to promote and accelerate protein folding. GroES binds to the apical surface of the GroEL ring, thereby capping the opening of the GroEL channel.</text>
</comment>
<evidence type="ECO:0000256" key="2">
    <source>
        <dbReference type="ARBA" id="ARBA00023186"/>
    </source>
</evidence>
<keyword evidence="2 3" id="KW-0143">Chaperone</keyword>
<gene>
    <name evidence="3" type="primary">groES</name>
    <name evidence="3" type="synonym">groS</name>
    <name evidence="6" type="ORF">A3J54_01720</name>
</gene>
<evidence type="ECO:0000313" key="7">
    <source>
        <dbReference type="Proteomes" id="UP000176576"/>
    </source>
</evidence>
<dbReference type="CDD" id="cd00320">
    <property type="entry name" value="cpn10"/>
    <property type="match status" value="1"/>
</dbReference>
<dbReference type="GO" id="GO:0051087">
    <property type="term" value="F:protein-folding chaperone binding"/>
    <property type="evidence" value="ECO:0007669"/>
    <property type="project" value="TreeGrafter"/>
</dbReference>
<proteinExistence type="inferred from homology"/>
<dbReference type="FunFam" id="2.30.33.40:FF:000001">
    <property type="entry name" value="10 kDa chaperonin"/>
    <property type="match status" value="1"/>
</dbReference>
<dbReference type="PANTHER" id="PTHR10772">
    <property type="entry name" value="10 KDA HEAT SHOCK PROTEIN"/>
    <property type="match status" value="1"/>
</dbReference>
<dbReference type="AlphaFoldDB" id="A0A1G2GAM7"/>
<dbReference type="PRINTS" id="PR00297">
    <property type="entry name" value="CHAPERONIN10"/>
</dbReference>
<dbReference type="GO" id="GO:0051082">
    <property type="term" value="F:unfolded protein binding"/>
    <property type="evidence" value="ECO:0007669"/>
    <property type="project" value="TreeGrafter"/>
</dbReference>
<evidence type="ECO:0000256" key="1">
    <source>
        <dbReference type="ARBA" id="ARBA00006975"/>
    </source>
</evidence>
<accession>A0A1G2GAM7</accession>
<dbReference type="Gene3D" id="2.30.33.40">
    <property type="entry name" value="GroES chaperonin"/>
    <property type="match status" value="1"/>
</dbReference>
<dbReference type="SMART" id="SM00883">
    <property type="entry name" value="Cpn10"/>
    <property type="match status" value="1"/>
</dbReference>
<reference evidence="6 7" key="1">
    <citation type="journal article" date="2016" name="Nat. Commun.">
        <title>Thousands of microbial genomes shed light on interconnected biogeochemical processes in an aquifer system.</title>
        <authorList>
            <person name="Anantharaman K."/>
            <person name="Brown C.T."/>
            <person name="Hug L.A."/>
            <person name="Sharon I."/>
            <person name="Castelle C.J."/>
            <person name="Probst A.J."/>
            <person name="Thomas B.C."/>
            <person name="Singh A."/>
            <person name="Wilkins M.J."/>
            <person name="Karaoz U."/>
            <person name="Brodie E.L."/>
            <person name="Williams K.H."/>
            <person name="Hubbard S.S."/>
            <person name="Banfield J.F."/>
        </authorList>
    </citation>
    <scope>NUCLEOTIDE SEQUENCE [LARGE SCALE GENOMIC DNA]</scope>
</reference>
<protein>
    <recommendedName>
        <fullName evidence="3">Co-chaperonin GroES</fullName>
    </recommendedName>
    <alternativeName>
        <fullName evidence="3">10 kDa chaperonin</fullName>
    </alternativeName>
    <alternativeName>
        <fullName evidence="3">Chaperonin-10</fullName>
        <shortName evidence="3">Cpn10</shortName>
    </alternativeName>
</protein>
<organism evidence="6 7">
    <name type="scientific">Candidatus Ryanbacteria bacterium RIFCSPHIGHO2_02_FULL_45_13b</name>
    <dbReference type="NCBI Taxonomy" id="1802117"/>
    <lineage>
        <taxon>Bacteria</taxon>
        <taxon>Candidatus Ryaniibacteriota</taxon>
    </lineage>
</organism>
<name>A0A1G2GAM7_9BACT</name>
<evidence type="ECO:0000313" key="6">
    <source>
        <dbReference type="EMBL" id="OGZ46911.1"/>
    </source>
</evidence>
<feature type="region of interest" description="Disordered" evidence="5">
    <location>
        <begin position="34"/>
        <end position="61"/>
    </location>
</feature>
<dbReference type="GO" id="GO:0005524">
    <property type="term" value="F:ATP binding"/>
    <property type="evidence" value="ECO:0007669"/>
    <property type="project" value="InterPro"/>
</dbReference>
<dbReference type="GO" id="GO:0046872">
    <property type="term" value="F:metal ion binding"/>
    <property type="evidence" value="ECO:0007669"/>
    <property type="project" value="TreeGrafter"/>
</dbReference>
<evidence type="ECO:0000256" key="5">
    <source>
        <dbReference type="SAM" id="MobiDB-lite"/>
    </source>
</evidence>
<dbReference type="GO" id="GO:0044183">
    <property type="term" value="F:protein folding chaperone"/>
    <property type="evidence" value="ECO:0007669"/>
    <property type="project" value="InterPro"/>
</dbReference>
<dbReference type="InterPro" id="IPR011032">
    <property type="entry name" value="GroES-like_sf"/>
</dbReference>
<dbReference type="Proteomes" id="UP000176576">
    <property type="component" value="Unassembled WGS sequence"/>
</dbReference>
<dbReference type="EMBL" id="MHNN01000004">
    <property type="protein sequence ID" value="OGZ46911.1"/>
    <property type="molecule type" value="Genomic_DNA"/>
</dbReference>
<evidence type="ECO:0000256" key="3">
    <source>
        <dbReference type="HAMAP-Rule" id="MF_00580"/>
    </source>
</evidence>
<comment type="subunit">
    <text evidence="3">Heptamer of 7 subunits arranged in a ring. Interacts with the chaperonin GroEL.</text>
</comment>
<dbReference type="NCBIfam" id="NF001533">
    <property type="entry name" value="PRK00364.2-4"/>
    <property type="match status" value="1"/>
</dbReference>
<dbReference type="Pfam" id="PF00166">
    <property type="entry name" value="Cpn10"/>
    <property type="match status" value="1"/>
</dbReference>
<comment type="caution">
    <text evidence="6">The sequence shown here is derived from an EMBL/GenBank/DDBJ whole genome shotgun (WGS) entry which is preliminary data.</text>
</comment>
<comment type="subcellular location">
    <subcellularLocation>
        <location evidence="3">Cytoplasm</location>
    </subcellularLocation>
</comment>
<comment type="similarity">
    <text evidence="1 3 4">Belongs to the GroES chaperonin family.</text>
</comment>
<dbReference type="HAMAP" id="MF_00580">
    <property type="entry name" value="CH10"/>
    <property type="match status" value="1"/>
</dbReference>
<dbReference type="InterPro" id="IPR020818">
    <property type="entry name" value="Chaperonin_GroES"/>
</dbReference>
<dbReference type="GO" id="GO:0005737">
    <property type="term" value="C:cytoplasm"/>
    <property type="evidence" value="ECO:0007669"/>
    <property type="project" value="UniProtKB-SubCell"/>
</dbReference>
<dbReference type="InterPro" id="IPR037124">
    <property type="entry name" value="Chaperonin_GroES_sf"/>
</dbReference>